<dbReference type="InterPro" id="IPR016566">
    <property type="entry name" value="UCP010219"/>
</dbReference>
<comment type="caution">
    <text evidence="3">The sequence shown here is derived from an EMBL/GenBank/DDBJ whole genome shotgun (WGS) entry which is preliminary data.</text>
</comment>
<feature type="transmembrane region" description="Helical" evidence="2">
    <location>
        <begin position="83"/>
        <end position="99"/>
    </location>
</feature>
<evidence type="ECO:0000313" key="3">
    <source>
        <dbReference type="EMBL" id="MBB1156333.1"/>
    </source>
</evidence>
<gene>
    <name evidence="3" type="ORF">H4281_24545</name>
</gene>
<keyword evidence="4" id="KW-1185">Reference proteome</keyword>
<keyword evidence="2" id="KW-1133">Transmembrane helix</keyword>
<dbReference type="RefSeq" id="WP_182893281.1">
    <property type="nucleotide sequence ID" value="NZ_JACGZW010000008.1"/>
</dbReference>
<dbReference type="Proteomes" id="UP000526734">
    <property type="component" value="Unassembled WGS sequence"/>
</dbReference>
<sequence>MRWRFPGSEANRAALRSGEERPAGSRRPRIDTPAGIVLSAIPSAVLAPLNAFAGTGIAVGAAAVLAAVLAAVRIRRGDPKGPAFGGLAGVGIAGVIAWQTGSGGGLFLPDLAWYLLAALVLTGSVLVRRPLVGIGWAAVGRGGTGRAARRRFAVATVLLAAGFLVRAAVTGLLSLDPGNAWLVAAKVATGLPGTLAGLAVLAWARPRPGARPDRAPGQVRVSRWPAPSAGRCPR</sequence>
<evidence type="ECO:0000313" key="4">
    <source>
        <dbReference type="Proteomes" id="UP000526734"/>
    </source>
</evidence>
<reference evidence="3 4" key="1">
    <citation type="submission" date="2020-08" db="EMBL/GenBank/DDBJ databases">
        <title>Amycolatopsis sp. nov. DR6-1 isolated from Dendrobium heterocarpum.</title>
        <authorList>
            <person name="Tedsree N."/>
            <person name="Kuncharoen N."/>
            <person name="Likhitwitayawuid K."/>
            <person name="Tanasupawat S."/>
        </authorList>
    </citation>
    <scope>NUCLEOTIDE SEQUENCE [LARGE SCALE GENOMIC DNA]</scope>
    <source>
        <strain evidence="3 4">DR6-1</strain>
    </source>
</reference>
<feature type="transmembrane region" description="Helical" evidence="2">
    <location>
        <begin position="51"/>
        <end position="71"/>
    </location>
</feature>
<evidence type="ECO:0000256" key="2">
    <source>
        <dbReference type="SAM" id="Phobius"/>
    </source>
</evidence>
<name>A0A7W3VZZ6_9PSEU</name>
<accession>A0A7W3VZZ6</accession>
<organism evidence="3 4">
    <name type="scientific">Amycolatopsis dendrobii</name>
    <dbReference type="NCBI Taxonomy" id="2760662"/>
    <lineage>
        <taxon>Bacteria</taxon>
        <taxon>Bacillati</taxon>
        <taxon>Actinomycetota</taxon>
        <taxon>Actinomycetes</taxon>
        <taxon>Pseudonocardiales</taxon>
        <taxon>Pseudonocardiaceae</taxon>
        <taxon>Amycolatopsis</taxon>
    </lineage>
</organism>
<dbReference type="Pfam" id="PF11361">
    <property type="entry name" value="DUF3159"/>
    <property type="match status" value="1"/>
</dbReference>
<proteinExistence type="predicted"/>
<keyword evidence="2" id="KW-0472">Membrane</keyword>
<dbReference type="AlphaFoldDB" id="A0A7W3VZZ6"/>
<evidence type="ECO:0000256" key="1">
    <source>
        <dbReference type="SAM" id="MobiDB-lite"/>
    </source>
</evidence>
<feature type="transmembrane region" description="Helical" evidence="2">
    <location>
        <begin position="111"/>
        <end position="131"/>
    </location>
</feature>
<feature type="transmembrane region" description="Helical" evidence="2">
    <location>
        <begin position="181"/>
        <end position="204"/>
    </location>
</feature>
<dbReference type="EMBL" id="JACGZW010000008">
    <property type="protein sequence ID" value="MBB1156333.1"/>
    <property type="molecule type" value="Genomic_DNA"/>
</dbReference>
<protein>
    <submittedName>
        <fullName evidence="3">DUF3159 domain-containing protein</fullName>
    </submittedName>
</protein>
<keyword evidence="2" id="KW-0812">Transmembrane</keyword>
<feature type="transmembrane region" description="Helical" evidence="2">
    <location>
        <begin position="152"/>
        <end position="175"/>
    </location>
</feature>
<feature type="region of interest" description="Disordered" evidence="1">
    <location>
        <begin position="209"/>
        <end position="234"/>
    </location>
</feature>
<feature type="region of interest" description="Disordered" evidence="1">
    <location>
        <begin position="1"/>
        <end position="28"/>
    </location>
</feature>